<evidence type="ECO:0000259" key="10">
    <source>
        <dbReference type="Pfam" id="PF00483"/>
    </source>
</evidence>
<evidence type="ECO:0000256" key="8">
    <source>
        <dbReference type="ARBA" id="ARBA00023277"/>
    </source>
</evidence>
<reference evidence="12 13" key="1">
    <citation type="journal article" date="2019" name="Int. J. Syst. Evol. Microbiol.">
        <title>The Global Catalogue of Microorganisms (GCM) 10K type strain sequencing project: providing services to taxonomists for standard genome sequencing and annotation.</title>
        <authorList>
            <consortium name="The Broad Institute Genomics Platform"/>
            <consortium name="The Broad Institute Genome Sequencing Center for Infectious Disease"/>
            <person name="Wu L."/>
            <person name="Ma J."/>
        </authorList>
    </citation>
    <scope>NUCLEOTIDE SEQUENCE [LARGE SCALE GENOMIC DNA]</scope>
    <source>
        <strain evidence="12 13">JCM 16378</strain>
    </source>
</reference>
<dbReference type="Gene3D" id="2.160.10.10">
    <property type="entry name" value="Hexapeptide repeat proteins"/>
    <property type="match status" value="1"/>
</dbReference>
<dbReference type="GO" id="GO:0016779">
    <property type="term" value="F:nucleotidyltransferase activity"/>
    <property type="evidence" value="ECO:0007669"/>
    <property type="project" value="UniProtKB-KW"/>
</dbReference>
<feature type="binding site" evidence="9">
    <location>
        <position position="202"/>
    </location>
    <ligand>
        <name>alpha-D-glucose 1-phosphate</name>
        <dbReference type="ChEBI" id="CHEBI:58601"/>
    </ligand>
</feature>
<dbReference type="PROSITE" id="PS00809">
    <property type="entry name" value="ADP_GLC_PYROPHOSPH_2"/>
    <property type="match status" value="1"/>
</dbReference>
<dbReference type="CDD" id="cd04651">
    <property type="entry name" value="LbH_G1P_AT_C"/>
    <property type="match status" value="1"/>
</dbReference>
<evidence type="ECO:0000259" key="11">
    <source>
        <dbReference type="Pfam" id="PF24894"/>
    </source>
</evidence>
<accession>A0ABN3UER6</accession>
<dbReference type="Proteomes" id="UP001501326">
    <property type="component" value="Unassembled WGS sequence"/>
</dbReference>
<dbReference type="NCBIfam" id="TIGR02091">
    <property type="entry name" value="glgC"/>
    <property type="match status" value="1"/>
</dbReference>
<dbReference type="EMBL" id="BAAARN010000001">
    <property type="protein sequence ID" value="GAA2730485.1"/>
    <property type="molecule type" value="Genomic_DNA"/>
</dbReference>
<feature type="site" description="Could play a key role in the communication between the regulatory and the substrate sites" evidence="9">
    <location>
        <position position="64"/>
    </location>
</feature>
<feature type="binding site" evidence="9">
    <location>
        <position position="102"/>
    </location>
    <ligand>
        <name>alpha-D-glucose 1-phosphate</name>
        <dbReference type="ChEBI" id="CHEBI:58601"/>
    </ligand>
</feature>
<feature type="domain" description="Nucleotidyl transferase" evidence="10">
    <location>
        <begin position="12"/>
        <end position="281"/>
    </location>
</feature>
<keyword evidence="4 9" id="KW-0548">Nucleotidyltransferase</keyword>
<evidence type="ECO:0000313" key="13">
    <source>
        <dbReference type="Proteomes" id="UP001501326"/>
    </source>
</evidence>
<dbReference type="NCBIfam" id="NF002023">
    <property type="entry name" value="PRK00844.1"/>
    <property type="match status" value="1"/>
</dbReference>
<feature type="binding site" evidence="9">
    <location>
        <begin position="184"/>
        <end position="185"/>
    </location>
    <ligand>
        <name>alpha-D-glucose 1-phosphate</name>
        <dbReference type="ChEBI" id="CHEBI:58601"/>
    </ligand>
</feature>
<dbReference type="RefSeq" id="WP_344189387.1">
    <property type="nucleotide sequence ID" value="NZ_BAAARN010000001.1"/>
</dbReference>
<dbReference type="Gene3D" id="3.90.550.10">
    <property type="entry name" value="Spore Coat Polysaccharide Biosynthesis Protein SpsA, Chain A"/>
    <property type="match status" value="1"/>
</dbReference>
<dbReference type="PROSITE" id="PS00810">
    <property type="entry name" value="ADP_GLC_PYROPHOSPH_3"/>
    <property type="match status" value="1"/>
</dbReference>
<proteinExistence type="inferred from homology"/>
<dbReference type="HAMAP" id="MF_00624">
    <property type="entry name" value="GlgC"/>
    <property type="match status" value="1"/>
</dbReference>
<dbReference type="PROSITE" id="PS00808">
    <property type="entry name" value="ADP_GLC_PYROPHOSPH_1"/>
    <property type="match status" value="1"/>
</dbReference>
<comment type="caution">
    <text evidence="12">The sequence shown here is derived from an EMBL/GenBank/DDBJ whole genome shotgun (WGS) entry which is preliminary data.</text>
</comment>
<dbReference type="NCBIfam" id="NF001947">
    <property type="entry name" value="PRK00725.1"/>
    <property type="match status" value="1"/>
</dbReference>
<dbReference type="EC" id="2.7.7.27" evidence="9"/>
<keyword evidence="8 9" id="KW-0119">Carbohydrate metabolism</keyword>
<evidence type="ECO:0000256" key="6">
    <source>
        <dbReference type="ARBA" id="ARBA00022840"/>
    </source>
</evidence>
<evidence type="ECO:0000256" key="9">
    <source>
        <dbReference type="HAMAP-Rule" id="MF_00624"/>
    </source>
</evidence>
<dbReference type="InterPro" id="IPR023049">
    <property type="entry name" value="GlgC_bac"/>
</dbReference>
<evidence type="ECO:0000256" key="2">
    <source>
        <dbReference type="ARBA" id="ARBA00022600"/>
    </source>
</evidence>
<sequence>MPYRRGVPKVLAIVLAGGEGKRLMPLTADRAKPAVPFGGIYRLIDFALSNIVNSGYLKVVVLTQYKSHSLDRHVTKTWRMSTMLGNYIAPVPAQQRIDKNWYLGSANAIFQSLNLVHDEKPDIVVVVGADHVYRMDFSQMVAQHIETGAGVTVAAIRQPISLADQFGVIEVDGEDHRKIGAFLEKPTDAKGLPDSPDEVLASMGNYVFDADVLIDAVTRDNDREGSRHDMGGDIVPAFVEEGRGYVYDFKDNVIPGATPRDQAYWRDVGTMDSYWDAHMDLVSIHPVFNLYNYDWPIYTDYGPFPPAKLVHGAMGKFGEAHNSAVSPGVVISGATVTNSVLSPRCHIHSGTTIDDSVLLDGVEVGRNCVIKKAIIDKGVTVPEDTSIGVDHDHDRERGFMVTESGLVVVAKFQTVVA</sequence>
<evidence type="ECO:0000313" key="12">
    <source>
        <dbReference type="EMBL" id="GAA2730485.1"/>
    </source>
</evidence>
<dbReference type="InterPro" id="IPR011004">
    <property type="entry name" value="Trimer_LpxA-like_sf"/>
</dbReference>
<comment type="pathway">
    <text evidence="9">Glycan biosynthesis; glycogen biosynthesis.</text>
</comment>
<feature type="site" description="Could play a key role in the communication between the regulatory and the substrate sites" evidence="9">
    <location>
        <position position="101"/>
    </location>
</feature>
<evidence type="ECO:0000256" key="1">
    <source>
        <dbReference type="ARBA" id="ARBA00010443"/>
    </source>
</evidence>
<comment type="function">
    <text evidence="9">Involved in the biosynthesis of ADP-glucose, a building block required for the elongation reactions to produce glycogen. Catalyzes the reaction between ATP and alpha-D-glucose 1-phosphate (G1P) to produce pyrophosphate and ADP-Glc.</text>
</comment>
<keyword evidence="5 9" id="KW-0547">Nucleotide-binding</keyword>
<protein>
    <recommendedName>
        <fullName evidence="9">Glucose-1-phosphate adenylyltransferase</fullName>
        <ecNumber evidence="9">2.7.7.27</ecNumber>
    </recommendedName>
    <alternativeName>
        <fullName evidence="9">ADP-glucose pyrophosphorylase</fullName>
        <shortName evidence="9">ADPGlc PPase</shortName>
    </alternativeName>
    <alternativeName>
        <fullName evidence="9">ADP-glucose synthase</fullName>
    </alternativeName>
</protein>
<keyword evidence="13" id="KW-1185">Reference proteome</keyword>
<dbReference type="SUPFAM" id="SSF53448">
    <property type="entry name" value="Nucleotide-diphospho-sugar transferases"/>
    <property type="match status" value="1"/>
</dbReference>
<dbReference type="Pfam" id="PF00483">
    <property type="entry name" value="NTP_transferase"/>
    <property type="match status" value="1"/>
</dbReference>
<keyword evidence="3 9" id="KW-0808">Transferase</keyword>
<dbReference type="CDD" id="cd02508">
    <property type="entry name" value="ADP_Glucose_PP"/>
    <property type="match status" value="1"/>
</dbReference>
<organism evidence="12 13">
    <name type="scientific">Pedococcus aerophilus</name>
    <dbReference type="NCBI Taxonomy" id="436356"/>
    <lineage>
        <taxon>Bacteria</taxon>
        <taxon>Bacillati</taxon>
        <taxon>Actinomycetota</taxon>
        <taxon>Actinomycetes</taxon>
        <taxon>Micrococcales</taxon>
        <taxon>Intrasporangiaceae</taxon>
        <taxon>Pedococcus</taxon>
    </lineage>
</organism>
<gene>
    <name evidence="9 12" type="primary">glgC</name>
    <name evidence="12" type="ORF">GCM10009867_02020</name>
</gene>
<comment type="similarity">
    <text evidence="1 9">Belongs to the bacterial/plant glucose-1-phosphate adenylyltransferase family.</text>
</comment>
<evidence type="ECO:0000256" key="4">
    <source>
        <dbReference type="ARBA" id="ARBA00022695"/>
    </source>
</evidence>
<dbReference type="PANTHER" id="PTHR43523">
    <property type="entry name" value="GLUCOSE-1-PHOSPHATE ADENYLYLTRANSFERASE-RELATED"/>
    <property type="match status" value="1"/>
</dbReference>
<keyword evidence="7 9" id="KW-0320">Glycogen biosynthesis</keyword>
<comment type="subunit">
    <text evidence="9">Homotetramer.</text>
</comment>
<feature type="domain" description="Glucose-1-phosphate adenylyltransferase/Bifunctional protein GlmU-like C-terminal hexapeptide" evidence="11">
    <location>
        <begin position="305"/>
        <end position="409"/>
    </location>
</feature>
<dbReference type="PANTHER" id="PTHR43523:SF2">
    <property type="entry name" value="GLUCOSE-1-PHOSPHATE ADENYLYLTRANSFERASE"/>
    <property type="match status" value="1"/>
</dbReference>
<dbReference type="InterPro" id="IPR005836">
    <property type="entry name" value="ADP_Glu_pyroP_CS"/>
</dbReference>
<dbReference type="SUPFAM" id="SSF51161">
    <property type="entry name" value="Trimeric LpxA-like enzymes"/>
    <property type="match status" value="1"/>
</dbReference>
<evidence type="ECO:0000256" key="7">
    <source>
        <dbReference type="ARBA" id="ARBA00023056"/>
    </source>
</evidence>
<feature type="binding site" evidence="9">
    <location>
        <position position="167"/>
    </location>
    <ligand>
        <name>alpha-D-glucose 1-phosphate</name>
        <dbReference type="ChEBI" id="CHEBI:58601"/>
    </ligand>
</feature>
<keyword evidence="2 9" id="KW-0321">Glycogen metabolism</keyword>
<evidence type="ECO:0000256" key="3">
    <source>
        <dbReference type="ARBA" id="ARBA00022679"/>
    </source>
</evidence>
<evidence type="ECO:0000256" key="5">
    <source>
        <dbReference type="ARBA" id="ARBA00022741"/>
    </source>
</evidence>
<name>A0ABN3UER6_9MICO</name>
<comment type="catalytic activity">
    <reaction evidence="9">
        <text>alpha-D-glucose 1-phosphate + ATP + H(+) = ADP-alpha-D-glucose + diphosphate</text>
        <dbReference type="Rhea" id="RHEA:12120"/>
        <dbReference type="ChEBI" id="CHEBI:15378"/>
        <dbReference type="ChEBI" id="CHEBI:30616"/>
        <dbReference type="ChEBI" id="CHEBI:33019"/>
        <dbReference type="ChEBI" id="CHEBI:57498"/>
        <dbReference type="ChEBI" id="CHEBI:58601"/>
        <dbReference type="EC" id="2.7.7.27"/>
    </reaction>
</comment>
<dbReference type="InterPro" id="IPR029044">
    <property type="entry name" value="Nucleotide-diphossugar_trans"/>
</dbReference>
<dbReference type="InterPro" id="IPR056818">
    <property type="entry name" value="GlmU/GlgC-like_hexapep"/>
</dbReference>
<keyword evidence="6 9" id="KW-0067">ATP-binding</keyword>
<dbReference type="InterPro" id="IPR005835">
    <property type="entry name" value="NTP_transferase_dom"/>
</dbReference>
<dbReference type="InterPro" id="IPR011831">
    <property type="entry name" value="ADP-Glc_PPase"/>
</dbReference>
<dbReference type="Pfam" id="PF24894">
    <property type="entry name" value="Hexapep_GlmU"/>
    <property type="match status" value="1"/>
</dbReference>